<dbReference type="EMBL" id="JAPFFF010000004">
    <property type="protein sequence ID" value="KAK8892314.1"/>
    <property type="molecule type" value="Genomic_DNA"/>
</dbReference>
<dbReference type="Proteomes" id="UP001470230">
    <property type="component" value="Unassembled WGS sequence"/>
</dbReference>
<evidence type="ECO:0000313" key="3">
    <source>
        <dbReference type="Proteomes" id="UP001470230"/>
    </source>
</evidence>
<protein>
    <submittedName>
        <fullName evidence="2">Uncharacterized protein</fullName>
    </submittedName>
</protein>
<proteinExistence type="predicted"/>
<evidence type="ECO:0000313" key="2">
    <source>
        <dbReference type="EMBL" id="KAK8892314.1"/>
    </source>
</evidence>
<comment type="caution">
    <text evidence="2">The sequence shown here is derived from an EMBL/GenBank/DDBJ whole genome shotgun (WGS) entry which is preliminary data.</text>
</comment>
<accession>A0ABR2KME8</accession>
<feature type="region of interest" description="Disordered" evidence="1">
    <location>
        <begin position="114"/>
        <end position="136"/>
    </location>
</feature>
<reference evidence="2 3" key="1">
    <citation type="submission" date="2024-04" db="EMBL/GenBank/DDBJ databases">
        <title>Tritrichomonas musculus Genome.</title>
        <authorList>
            <person name="Alves-Ferreira E."/>
            <person name="Grigg M."/>
            <person name="Lorenzi H."/>
            <person name="Galac M."/>
        </authorList>
    </citation>
    <scope>NUCLEOTIDE SEQUENCE [LARGE SCALE GENOMIC DNA]</scope>
    <source>
        <strain evidence="2 3">EAF2021</strain>
    </source>
</reference>
<sequence length="136" mass="15435">MSIESVEDCAAIQFSSIFLVLFVREPLKVENVYKVDEIFFKVINGLETAVESGMDPEEFDRIYGNMKATFENFRGEEVNILALNTNNGTNSSNFGGYNGYSTNHLHLPQKCPSFHHPESRVSNEGDKRRFLGESQF</sequence>
<name>A0ABR2KME8_9EUKA</name>
<gene>
    <name evidence="2" type="ORF">M9Y10_029540</name>
</gene>
<keyword evidence="3" id="KW-1185">Reference proteome</keyword>
<evidence type="ECO:0000256" key="1">
    <source>
        <dbReference type="SAM" id="MobiDB-lite"/>
    </source>
</evidence>
<feature type="compositionally biased region" description="Basic and acidic residues" evidence="1">
    <location>
        <begin position="115"/>
        <end position="136"/>
    </location>
</feature>
<organism evidence="2 3">
    <name type="scientific">Tritrichomonas musculus</name>
    <dbReference type="NCBI Taxonomy" id="1915356"/>
    <lineage>
        <taxon>Eukaryota</taxon>
        <taxon>Metamonada</taxon>
        <taxon>Parabasalia</taxon>
        <taxon>Tritrichomonadida</taxon>
        <taxon>Tritrichomonadidae</taxon>
        <taxon>Tritrichomonas</taxon>
    </lineage>
</organism>